<dbReference type="AlphaFoldDB" id="A0A2G5C7X1"/>
<sequence>MISSFSGVKSFLVLKVLKISSGFFPSKFKPMSQDLMHVCSQYKINLSCLIHIGIHSFPLILKCFIKYSIVLAKIVDVALGKGIPFFWCSAI</sequence>
<accession>A0A2G5C7X1</accession>
<dbReference type="Proteomes" id="UP000230069">
    <property type="component" value="Unassembled WGS sequence"/>
</dbReference>
<reference evidence="1 2" key="1">
    <citation type="submission" date="2017-09" db="EMBL/GenBank/DDBJ databases">
        <title>WGS assembly of Aquilegia coerulea Goldsmith.</title>
        <authorList>
            <person name="Hodges S."/>
            <person name="Kramer E."/>
            <person name="Nordborg M."/>
            <person name="Tomkins J."/>
            <person name="Borevitz J."/>
            <person name="Derieg N."/>
            <person name="Yan J."/>
            <person name="Mihaltcheva S."/>
            <person name="Hayes R.D."/>
            <person name="Rokhsar D."/>
        </authorList>
    </citation>
    <scope>NUCLEOTIDE SEQUENCE [LARGE SCALE GENOMIC DNA]</scope>
    <source>
        <strain evidence="2">cv. Goldsmith</strain>
    </source>
</reference>
<protein>
    <submittedName>
        <fullName evidence="1">Uncharacterized protein</fullName>
    </submittedName>
</protein>
<gene>
    <name evidence="1" type="ORF">AQUCO_07800027v1</name>
</gene>
<name>A0A2G5C7X1_AQUCA</name>
<keyword evidence="2" id="KW-1185">Reference proteome</keyword>
<dbReference type="EMBL" id="KZ305095">
    <property type="protein sequence ID" value="PIA27402.1"/>
    <property type="molecule type" value="Genomic_DNA"/>
</dbReference>
<evidence type="ECO:0000313" key="1">
    <source>
        <dbReference type="EMBL" id="PIA27402.1"/>
    </source>
</evidence>
<evidence type="ECO:0000313" key="2">
    <source>
        <dbReference type="Proteomes" id="UP000230069"/>
    </source>
</evidence>
<dbReference type="InParanoid" id="A0A2G5C7X1"/>
<proteinExistence type="predicted"/>
<organism evidence="1 2">
    <name type="scientific">Aquilegia coerulea</name>
    <name type="common">Rocky mountain columbine</name>
    <dbReference type="NCBI Taxonomy" id="218851"/>
    <lineage>
        <taxon>Eukaryota</taxon>
        <taxon>Viridiplantae</taxon>
        <taxon>Streptophyta</taxon>
        <taxon>Embryophyta</taxon>
        <taxon>Tracheophyta</taxon>
        <taxon>Spermatophyta</taxon>
        <taxon>Magnoliopsida</taxon>
        <taxon>Ranunculales</taxon>
        <taxon>Ranunculaceae</taxon>
        <taxon>Thalictroideae</taxon>
        <taxon>Aquilegia</taxon>
    </lineage>
</organism>